<name>A0A1A9ZKR6_GLOPL</name>
<proteinExistence type="predicted"/>
<accession>A0A1A9ZKR6</accession>
<evidence type="ECO:0000313" key="1">
    <source>
        <dbReference type="EnsemblMetazoa" id="GPAI017785-PA"/>
    </source>
</evidence>
<dbReference type="Proteomes" id="UP000092445">
    <property type="component" value="Unassembled WGS sequence"/>
</dbReference>
<reference evidence="1" key="2">
    <citation type="submission" date="2020-05" db="UniProtKB">
        <authorList>
            <consortium name="EnsemblMetazoa"/>
        </authorList>
    </citation>
    <scope>IDENTIFICATION</scope>
    <source>
        <strain evidence="1">IAEA</strain>
    </source>
</reference>
<dbReference type="EnsemblMetazoa" id="GPAI017785-RA">
    <property type="protein sequence ID" value="GPAI017785-PA"/>
    <property type="gene ID" value="GPAI017785"/>
</dbReference>
<protein>
    <submittedName>
        <fullName evidence="1">Uncharacterized protein</fullName>
    </submittedName>
</protein>
<sequence length="117" mass="13436">MCGLRLPKRLNDDDMLKQLLEECSSTSRRNDTLKFIQIYRVVYRNSVSRSAERAALNSHCKALSSSNNQGLEDEVFAASQPHYILLQRRESPGNLSKRVRQIYESRPSSPPFKCFDA</sequence>
<reference evidence="2" key="1">
    <citation type="submission" date="2014-03" db="EMBL/GenBank/DDBJ databases">
        <authorList>
            <person name="Aksoy S."/>
            <person name="Warren W."/>
            <person name="Wilson R.K."/>
        </authorList>
    </citation>
    <scope>NUCLEOTIDE SEQUENCE [LARGE SCALE GENOMIC DNA]</scope>
    <source>
        <strain evidence="2">IAEA</strain>
    </source>
</reference>
<dbReference type="AlphaFoldDB" id="A0A1A9ZKR6"/>
<keyword evidence="2" id="KW-1185">Reference proteome</keyword>
<evidence type="ECO:0000313" key="2">
    <source>
        <dbReference type="Proteomes" id="UP000092445"/>
    </source>
</evidence>
<dbReference type="VEuPathDB" id="VectorBase:GPAI017785"/>
<organism evidence="1 2">
    <name type="scientific">Glossina pallidipes</name>
    <name type="common">Tsetse fly</name>
    <dbReference type="NCBI Taxonomy" id="7398"/>
    <lineage>
        <taxon>Eukaryota</taxon>
        <taxon>Metazoa</taxon>
        <taxon>Ecdysozoa</taxon>
        <taxon>Arthropoda</taxon>
        <taxon>Hexapoda</taxon>
        <taxon>Insecta</taxon>
        <taxon>Pterygota</taxon>
        <taxon>Neoptera</taxon>
        <taxon>Endopterygota</taxon>
        <taxon>Diptera</taxon>
        <taxon>Brachycera</taxon>
        <taxon>Muscomorpha</taxon>
        <taxon>Hippoboscoidea</taxon>
        <taxon>Glossinidae</taxon>
        <taxon>Glossina</taxon>
    </lineage>
</organism>